<dbReference type="AlphaFoldDB" id="A0AAV4PQA3"/>
<proteinExistence type="predicted"/>
<comment type="caution">
    <text evidence="1">The sequence shown here is derived from an EMBL/GenBank/DDBJ whole genome shotgun (WGS) entry which is preliminary data.</text>
</comment>
<accession>A0AAV4PQA3</accession>
<organism evidence="1 2">
    <name type="scientific">Caerostris extrusa</name>
    <name type="common">Bark spider</name>
    <name type="synonym">Caerostris bankana</name>
    <dbReference type="NCBI Taxonomy" id="172846"/>
    <lineage>
        <taxon>Eukaryota</taxon>
        <taxon>Metazoa</taxon>
        <taxon>Ecdysozoa</taxon>
        <taxon>Arthropoda</taxon>
        <taxon>Chelicerata</taxon>
        <taxon>Arachnida</taxon>
        <taxon>Araneae</taxon>
        <taxon>Araneomorphae</taxon>
        <taxon>Entelegynae</taxon>
        <taxon>Araneoidea</taxon>
        <taxon>Araneidae</taxon>
        <taxon>Caerostris</taxon>
    </lineage>
</organism>
<evidence type="ECO:0000313" key="2">
    <source>
        <dbReference type="Proteomes" id="UP001054945"/>
    </source>
</evidence>
<sequence>MSFRRAWETMSVPNLVFVPNCFVAIFSELGSQVVNDTDVWTIGASNVVATYNFTDGRNDISVSGNDISVSGNDISVSGNDISVSGNDISVCNDISVSGNDISVS</sequence>
<keyword evidence="2" id="KW-1185">Reference proteome</keyword>
<reference evidence="1 2" key="1">
    <citation type="submission" date="2021-06" db="EMBL/GenBank/DDBJ databases">
        <title>Caerostris extrusa draft genome.</title>
        <authorList>
            <person name="Kono N."/>
            <person name="Arakawa K."/>
        </authorList>
    </citation>
    <scope>NUCLEOTIDE SEQUENCE [LARGE SCALE GENOMIC DNA]</scope>
</reference>
<name>A0AAV4PQA3_CAEEX</name>
<protein>
    <submittedName>
        <fullName evidence="1">Uncharacterized protein</fullName>
    </submittedName>
</protein>
<dbReference type="Proteomes" id="UP001054945">
    <property type="component" value="Unassembled WGS sequence"/>
</dbReference>
<dbReference type="EMBL" id="BPLR01004920">
    <property type="protein sequence ID" value="GIX98498.1"/>
    <property type="molecule type" value="Genomic_DNA"/>
</dbReference>
<evidence type="ECO:0000313" key="1">
    <source>
        <dbReference type="EMBL" id="GIX98498.1"/>
    </source>
</evidence>
<gene>
    <name evidence="1" type="ORF">CEXT_120741</name>
</gene>